<protein>
    <recommendedName>
        <fullName evidence="3">VWFC domain-containing protein</fullName>
    </recommendedName>
</protein>
<accession>A0A8X6FDN0</accession>
<dbReference type="Gene3D" id="6.20.200.20">
    <property type="match status" value="1"/>
</dbReference>
<gene>
    <name evidence="1" type="primary">AVEN_143910_1</name>
    <name evidence="1" type="ORF">TNCT_231771</name>
</gene>
<keyword evidence="2" id="KW-1185">Reference proteome</keyword>
<dbReference type="OrthoDB" id="10068079at2759"/>
<organism evidence="1 2">
    <name type="scientific">Trichonephila clavata</name>
    <name type="common">Joro spider</name>
    <name type="synonym">Nephila clavata</name>
    <dbReference type="NCBI Taxonomy" id="2740835"/>
    <lineage>
        <taxon>Eukaryota</taxon>
        <taxon>Metazoa</taxon>
        <taxon>Ecdysozoa</taxon>
        <taxon>Arthropoda</taxon>
        <taxon>Chelicerata</taxon>
        <taxon>Arachnida</taxon>
        <taxon>Araneae</taxon>
        <taxon>Araneomorphae</taxon>
        <taxon>Entelegynae</taxon>
        <taxon>Araneoidea</taxon>
        <taxon>Nephilidae</taxon>
        <taxon>Trichonephila</taxon>
    </lineage>
</organism>
<sequence>MLETIASYFPHSSPPSILSEIHKPSSTTTSVPVHKHTTAKPEVETQHNFPEDGYCLYENQVYNSAEQIPRKDPCEFCFCFRGDIICLQQSCPPPIRGCYATPIDGFCCPRFHCPVQEMHFNLSTTTTTTADPRMGKYLPPSDQNTGCEIEGNVYRVHQVVRPSSGLVCYAVVSWVAL</sequence>
<evidence type="ECO:0000313" key="1">
    <source>
        <dbReference type="EMBL" id="GFQ77408.1"/>
    </source>
</evidence>
<dbReference type="SUPFAM" id="SSF57603">
    <property type="entry name" value="FnI-like domain"/>
    <property type="match status" value="1"/>
</dbReference>
<dbReference type="EMBL" id="BMAO01031758">
    <property type="protein sequence ID" value="GFQ77408.1"/>
    <property type="molecule type" value="Genomic_DNA"/>
</dbReference>
<name>A0A8X6FDN0_TRICU</name>
<proteinExistence type="predicted"/>
<comment type="caution">
    <text evidence="1">The sequence shown here is derived from an EMBL/GenBank/DDBJ whole genome shotgun (WGS) entry which is preliminary data.</text>
</comment>
<reference evidence="1" key="1">
    <citation type="submission" date="2020-07" db="EMBL/GenBank/DDBJ databases">
        <title>Multicomponent nature underlies the extraordinary mechanical properties of spider dragline silk.</title>
        <authorList>
            <person name="Kono N."/>
            <person name="Nakamura H."/>
            <person name="Mori M."/>
            <person name="Yoshida Y."/>
            <person name="Ohtoshi R."/>
            <person name="Malay A.D."/>
            <person name="Moran D.A.P."/>
            <person name="Tomita M."/>
            <person name="Numata K."/>
            <person name="Arakawa K."/>
        </authorList>
    </citation>
    <scope>NUCLEOTIDE SEQUENCE</scope>
</reference>
<dbReference type="AlphaFoldDB" id="A0A8X6FDN0"/>
<evidence type="ECO:0000313" key="2">
    <source>
        <dbReference type="Proteomes" id="UP000887116"/>
    </source>
</evidence>
<dbReference type="Proteomes" id="UP000887116">
    <property type="component" value="Unassembled WGS sequence"/>
</dbReference>
<evidence type="ECO:0008006" key="3">
    <source>
        <dbReference type="Google" id="ProtNLM"/>
    </source>
</evidence>